<evidence type="ECO:0000256" key="5">
    <source>
        <dbReference type="SAM" id="MobiDB-lite"/>
    </source>
</evidence>
<dbReference type="InterPro" id="IPR015940">
    <property type="entry name" value="UBA"/>
</dbReference>
<dbReference type="SMART" id="SM00184">
    <property type="entry name" value="RING"/>
    <property type="match status" value="1"/>
</dbReference>
<dbReference type="CDD" id="cd16713">
    <property type="entry name" value="RING-HC_BIRC2_3_7"/>
    <property type="match status" value="1"/>
</dbReference>
<keyword evidence="3" id="KW-0862">Zinc</keyword>
<dbReference type="Pfam" id="PF00653">
    <property type="entry name" value="BIR"/>
    <property type="match status" value="2"/>
</dbReference>
<dbReference type="EMBL" id="CP111017">
    <property type="protein sequence ID" value="WAR07716.1"/>
    <property type="molecule type" value="Genomic_DNA"/>
</dbReference>
<evidence type="ECO:0000256" key="1">
    <source>
        <dbReference type="ARBA" id="ARBA00006672"/>
    </source>
</evidence>
<feature type="region of interest" description="Disordered" evidence="5">
    <location>
        <begin position="117"/>
        <end position="149"/>
    </location>
</feature>
<evidence type="ECO:0000256" key="3">
    <source>
        <dbReference type="ARBA" id="ARBA00022833"/>
    </source>
</evidence>
<evidence type="ECO:0000256" key="2">
    <source>
        <dbReference type="ARBA" id="ARBA00022771"/>
    </source>
</evidence>
<dbReference type="InterPro" id="IPR013083">
    <property type="entry name" value="Znf_RING/FYVE/PHD"/>
</dbReference>
<sequence length="489" mass="55304">MEGIRENQFDSHGANGNLKSNVLLYQGNETRHETFDDQMKNEWARFQSFNKFQGEMDASFVRLAQSGFFYNGEKDLMQCFSCGVKNNEWPMELPVDEIHKQLQPNCPFMNKLDKSNIPIHPGDCDSETETQKVPEESASGGPDDLVTGPEKHGIPVKDFESINNKQSYDALNNAQTGFPNTSEMERETVDSIYCERRETTPIPQSCAKYPDYVSNTDRMATFISWAFSHIITSNLLADAGLFYTGVADCVRCFSCGGGMRNWEAGDDPWIEHARWFPNCEYVQQKKGQSFIDSCRLVGAFGGSDDVYSNLQDFFQTQSNTDCDEDLLKELQDMGFSRSSIDNALYNLRRINSGPVQPDEALEYLLSSAQSPLSQQPLPEYHSQKSLTPPSEDDDHDEHGHSCKYKTEVLKSEVLLEESEINPNEVAKRLKYENEQLKQQMMCKVCMDKDACVVFLPCGHLVACVECASVLRKCAICRKVIKGTVRAYMS</sequence>
<dbReference type="PROSITE" id="PS50089">
    <property type="entry name" value="ZF_RING_2"/>
    <property type="match status" value="1"/>
</dbReference>
<dbReference type="Proteomes" id="UP001164746">
    <property type="component" value="Chromosome 6"/>
</dbReference>
<evidence type="ECO:0000259" key="7">
    <source>
        <dbReference type="PROSITE" id="PS50089"/>
    </source>
</evidence>
<protein>
    <submittedName>
        <fullName evidence="8">BIR7A-like protein</fullName>
    </submittedName>
</protein>
<keyword evidence="2 4" id="KW-0479">Metal-binding</keyword>
<dbReference type="PROSITE" id="PS01282">
    <property type="entry name" value="BIR_REPEAT_1"/>
    <property type="match status" value="1"/>
</dbReference>
<dbReference type="SUPFAM" id="SSF57924">
    <property type="entry name" value="Inhibitor of apoptosis (IAP) repeat"/>
    <property type="match status" value="2"/>
</dbReference>
<proteinExistence type="inferred from homology"/>
<keyword evidence="9" id="KW-1185">Reference proteome</keyword>
<dbReference type="PROSITE" id="PS50030">
    <property type="entry name" value="UBA"/>
    <property type="match status" value="1"/>
</dbReference>
<dbReference type="PANTHER" id="PTHR10044">
    <property type="entry name" value="INHIBITOR OF APOPTOSIS"/>
    <property type="match status" value="1"/>
</dbReference>
<evidence type="ECO:0000313" key="9">
    <source>
        <dbReference type="Proteomes" id="UP001164746"/>
    </source>
</evidence>
<dbReference type="Gene3D" id="1.10.8.10">
    <property type="entry name" value="DNA helicase RuvA subunit, C-terminal domain"/>
    <property type="match status" value="1"/>
</dbReference>
<dbReference type="InterPro" id="IPR050784">
    <property type="entry name" value="IAP"/>
</dbReference>
<evidence type="ECO:0000256" key="4">
    <source>
        <dbReference type="PROSITE-ProRule" id="PRU00175"/>
    </source>
</evidence>
<organism evidence="8 9">
    <name type="scientific">Mya arenaria</name>
    <name type="common">Soft-shell clam</name>
    <dbReference type="NCBI Taxonomy" id="6604"/>
    <lineage>
        <taxon>Eukaryota</taxon>
        <taxon>Metazoa</taxon>
        <taxon>Spiralia</taxon>
        <taxon>Lophotrochozoa</taxon>
        <taxon>Mollusca</taxon>
        <taxon>Bivalvia</taxon>
        <taxon>Autobranchia</taxon>
        <taxon>Heteroconchia</taxon>
        <taxon>Euheterodonta</taxon>
        <taxon>Imparidentia</taxon>
        <taxon>Neoheterodontei</taxon>
        <taxon>Myida</taxon>
        <taxon>Myoidea</taxon>
        <taxon>Myidae</taxon>
        <taxon>Mya</taxon>
    </lineage>
</organism>
<keyword evidence="2 4" id="KW-0863">Zinc-finger</keyword>
<dbReference type="Gene3D" id="1.10.1170.10">
    <property type="entry name" value="Inhibitor Of Apoptosis Protein (2mihbC-IAP-1), Chain A"/>
    <property type="match status" value="2"/>
</dbReference>
<dbReference type="PANTHER" id="PTHR10044:SF139">
    <property type="entry name" value="DEATH-ASSOCIATED INHIBITOR OF APOPTOSIS 2"/>
    <property type="match status" value="1"/>
</dbReference>
<dbReference type="InterPro" id="IPR009060">
    <property type="entry name" value="UBA-like_sf"/>
</dbReference>
<feature type="domain" description="UBA" evidence="6">
    <location>
        <begin position="321"/>
        <end position="367"/>
    </location>
</feature>
<dbReference type="InterPro" id="IPR001370">
    <property type="entry name" value="BIR_rpt"/>
</dbReference>
<dbReference type="InterPro" id="IPR001841">
    <property type="entry name" value="Znf_RING"/>
</dbReference>
<reference evidence="8" key="1">
    <citation type="submission" date="2022-11" db="EMBL/GenBank/DDBJ databases">
        <title>Centuries of genome instability and evolution in soft-shell clam transmissible cancer (bioRxiv).</title>
        <authorList>
            <person name="Hart S.F.M."/>
            <person name="Yonemitsu M.A."/>
            <person name="Giersch R.M."/>
            <person name="Beal B.F."/>
            <person name="Arriagada G."/>
            <person name="Davis B.W."/>
            <person name="Ostrander E.A."/>
            <person name="Goff S.P."/>
            <person name="Metzger M.J."/>
        </authorList>
    </citation>
    <scope>NUCLEOTIDE SEQUENCE</scope>
    <source>
        <strain evidence="8">MELC-2E11</strain>
        <tissue evidence="8">Siphon/mantle</tissue>
    </source>
</reference>
<dbReference type="PROSITE" id="PS50143">
    <property type="entry name" value="BIR_REPEAT_2"/>
    <property type="match status" value="2"/>
</dbReference>
<dbReference type="Gene3D" id="3.30.40.10">
    <property type="entry name" value="Zinc/RING finger domain, C3HC4 (zinc finger)"/>
    <property type="match status" value="1"/>
</dbReference>
<comment type="similarity">
    <text evidence="1">Belongs to the IAP family.</text>
</comment>
<dbReference type="Pfam" id="PF13920">
    <property type="entry name" value="zf-C3HC4_3"/>
    <property type="match status" value="1"/>
</dbReference>
<dbReference type="CDD" id="cd00022">
    <property type="entry name" value="BIR"/>
    <property type="match status" value="1"/>
</dbReference>
<name>A0ABY7EFZ9_MYAAR</name>
<gene>
    <name evidence="8" type="ORF">MAR_017674</name>
</gene>
<accession>A0ABY7EFZ9</accession>
<dbReference type="SUPFAM" id="SSF46934">
    <property type="entry name" value="UBA-like"/>
    <property type="match status" value="1"/>
</dbReference>
<evidence type="ECO:0000313" key="8">
    <source>
        <dbReference type="EMBL" id="WAR07716.1"/>
    </source>
</evidence>
<dbReference type="SMART" id="SM00238">
    <property type="entry name" value="BIR"/>
    <property type="match status" value="2"/>
</dbReference>
<feature type="region of interest" description="Disordered" evidence="5">
    <location>
        <begin position="372"/>
        <end position="400"/>
    </location>
</feature>
<evidence type="ECO:0000259" key="6">
    <source>
        <dbReference type="PROSITE" id="PS50030"/>
    </source>
</evidence>
<feature type="domain" description="RING-type" evidence="7">
    <location>
        <begin position="442"/>
        <end position="477"/>
    </location>
</feature>